<sequence length="70" mass="7704">MGQIIIGVVGVAAILAVVFGGFFAPDSKPRRDGGNGNVNWLPSNWARKTNDEYRARGWPEPYDDESDPRV</sequence>
<name>A0A420XV14_9ACTN</name>
<evidence type="ECO:0000313" key="2">
    <source>
        <dbReference type="EMBL" id="RKS80571.1"/>
    </source>
</evidence>
<keyword evidence="1" id="KW-0472">Membrane</keyword>
<keyword evidence="1" id="KW-0812">Transmembrane</keyword>
<evidence type="ECO:0000256" key="1">
    <source>
        <dbReference type="SAM" id="Phobius"/>
    </source>
</evidence>
<protein>
    <submittedName>
        <fullName evidence="2">Uncharacterized protein</fullName>
    </submittedName>
</protein>
<feature type="transmembrane region" description="Helical" evidence="1">
    <location>
        <begin position="6"/>
        <end position="24"/>
    </location>
</feature>
<accession>A0A420XV14</accession>
<reference evidence="2 3" key="1">
    <citation type="submission" date="2018-10" db="EMBL/GenBank/DDBJ databases">
        <title>Genomic Encyclopedia of Archaeal and Bacterial Type Strains, Phase II (KMG-II): from individual species to whole genera.</title>
        <authorList>
            <person name="Goeker M."/>
        </authorList>
    </citation>
    <scope>NUCLEOTIDE SEQUENCE [LARGE SCALE GENOMIC DNA]</scope>
    <source>
        <strain evidence="2 3">RP-AC37</strain>
    </source>
</reference>
<dbReference type="InParanoid" id="A0A420XV14"/>
<proteinExistence type="predicted"/>
<keyword evidence="1" id="KW-1133">Transmembrane helix</keyword>
<evidence type="ECO:0000313" key="3">
    <source>
        <dbReference type="Proteomes" id="UP000281955"/>
    </source>
</evidence>
<keyword evidence="3" id="KW-1185">Reference proteome</keyword>
<comment type="caution">
    <text evidence="2">The sequence shown here is derived from an EMBL/GenBank/DDBJ whole genome shotgun (WGS) entry which is preliminary data.</text>
</comment>
<gene>
    <name evidence="2" type="ORF">CLV35_1009</name>
</gene>
<organism evidence="2 3">
    <name type="scientific">Motilibacter peucedani</name>
    <dbReference type="NCBI Taxonomy" id="598650"/>
    <lineage>
        <taxon>Bacteria</taxon>
        <taxon>Bacillati</taxon>
        <taxon>Actinomycetota</taxon>
        <taxon>Actinomycetes</taxon>
        <taxon>Motilibacterales</taxon>
        <taxon>Motilibacteraceae</taxon>
        <taxon>Motilibacter</taxon>
    </lineage>
</organism>
<dbReference type="EMBL" id="RBWV01000009">
    <property type="protein sequence ID" value="RKS80571.1"/>
    <property type="molecule type" value="Genomic_DNA"/>
</dbReference>
<dbReference type="Proteomes" id="UP000281955">
    <property type="component" value="Unassembled WGS sequence"/>
</dbReference>
<dbReference type="RefSeq" id="WP_121192250.1">
    <property type="nucleotide sequence ID" value="NZ_RBWV01000009.1"/>
</dbReference>
<dbReference type="AlphaFoldDB" id="A0A420XV14"/>